<dbReference type="PANTHER" id="PTHR43861:SF1">
    <property type="entry name" value="TRANS-ACONITATE 2-METHYLTRANSFERASE"/>
    <property type="match status" value="1"/>
</dbReference>
<dbReference type="EMBL" id="FNSD01000001">
    <property type="protein sequence ID" value="SEC11756.1"/>
    <property type="molecule type" value="Genomic_DNA"/>
</dbReference>
<keyword evidence="2" id="KW-0489">Methyltransferase</keyword>
<dbReference type="SUPFAM" id="SSF53335">
    <property type="entry name" value="S-adenosyl-L-methionine-dependent methyltransferases"/>
    <property type="match status" value="1"/>
</dbReference>
<protein>
    <submittedName>
        <fullName evidence="2">Methyltransferase domain-containing protein</fullName>
    </submittedName>
</protein>
<dbReference type="Proteomes" id="UP000182409">
    <property type="component" value="Unassembled WGS sequence"/>
</dbReference>
<dbReference type="GO" id="GO:0008168">
    <property type="term" value="F:methyltransferase activity"/>
    <property type="evidence" value="ECO:0007669"/>
    <property type="project" value="UniProtKB-KW"/>
</dbReference>
<sequence>MNMQCLKLDESGCCPTEEVVVRRNLFERRHWLYAFFREHVFRDHTEEIKRSIFPSSGPRPGTRVLELGCGPGFYACRLARLFPQIQTIGIDQSVSLLEWARSRASASHLQNCSFRHGDACALHDGLEQVDAIVVSRLFLIVHDRERVVSEIFRILKPGGRCFVAEPTTRFKTRLPLWFMQISELLSGDSPWRANASSPVKVLSADEFGRLVHSQPWQQVEMVYRDGYQYAICTKRAAAASDEVASSFDRSAA</sequence>
<dbReference type="Gene3D" id="3.40.50.150">
    <property type="entry name" value="Vaccinia Virus protein VP39"/>
    <property type="match status" value="1"/>
</dbReference>
<proteinExistence type="predicted"/>
<dbReference type="PANTHER" id="PTHR43861">
    <property type="entry name" value="TRANS-ACONITATE 2-METHYLTRANSFERASE-RELATED"/>
    <property type="match status" value="1"/>
</dbReference>
<evidence type="ECO:0000313" key="2">
    <source>
        <dbReference type="EMBL" id="SEC11756.1"/>
    </source>
</evidence>
<organism evidence="2 3">
    <name type="scientific">Terriglobus roseus</name>
    <dbReference type="NCBI Taxonomy" id="392734"/>
    <lineage>
        <taxon>Bacteria</taxon>
        <taxon>Pseudomonadati</taxon>
        <taxon>Acidobacteriota</taxon>
        <taxon>Terriglobia</taxon>
        <taxon>Terriglobales</taxon>
        <taxon>Acidobacteriaceae</taxon>
        <taxon>Terriglobus</taxon>
    </lineage>
</organism>
<feature type="domain" description="Methyltransferase" evidence="1">
    <location>
        <begin position="60"/>
        <end position="167"/>
    </location>
</feature>
<dbReference type="GO" id="GO:0032259">
    <property type="term" value="P:methylation"/>
    <property type="evidence" value="ECO:0007669"/>
    <property type="project" value="UniProtKB-KW"/>
</dbReference>
<reference evidence="2 3" key="1">
    <citation type="submission" date="2016-10" db="EMBL/GenBank/DDBJ databases">
        <authorList>
            <person name="de Groot N.N."/>
        </authorList>
    </citation>
    <scope>NUCLEOTIDE SEQUENCE [LARGE SCALE GENOMIC DNA]</scope>
    <source>
        <strain evidence="2 3">AB35.6</strain>
    </source>
</reference>
<dbReference type="CDD" id="cd02440">
    <property type="entry name" value="AdoMet_MTases"/>
    <property type="match status" value="1"/>
</dbReference>
<dbReference type="InterPro" id="IPR025714">
    <property type="entry name" value="Methyltranfer_dom"/>
</dbReference>
<keyword evidence="2" id="KW-0808">Transferase</keyword>
<evidence type="ECO:0000259" key="1">
    <source>
        <dbReference type="Pfam" id="PF13847"/>
    </source>
</evidence>
<accession>A0A1H4PWK2</accession>
<dbReference type="AlphaFoldDB" id="A0A1H4PWK2"/>
<gene>
    <name evidence="2" type="ORF">SAMN05443244_2697</name>
</gene>
<name>A0A1H4PWK2_9BACT</name>
<evidence type="ECO:0000313" key="3">
    <source>
        <dbReference type="Proteomes" id="UP000182409"/>
    </source>
</evidence>
<dbReference type="Pfam" id="PF13847">
    <property type="entry name" value="Methyltransf_31"/>
    <property type="match status" value="1"/>
</dbReference>
<dbReference type="InterPro" id="IPR029063">
    <property type="entry name" value="SAM-dependent_MTases_sf"/>
</dbReference>